<keyword evidence="2" id="KW-1185">Reference proteome</keyword>
<protein>
    <submittedName>
        <fullName evidence="1">Uncharacterized protein</fullName>
    </submittedName>
</protein>
<name>A0ABV0J0N7_9NEIS</name>
<evidence type="ECO:0000313" key="2">
    <source>
        <dbReference type="Proteomes" id="UP001462502"/>
    </source>
</evidence>
<dbReference type="RefSeq" id="WP_347938068.1">
    <property type="nucleotide sequence ID" value="NZ_JBDXMI010000007.1"/>
</dbReference>
<dbReference type="Proteomes" id="UP001462502">
    <property type="component" value="Unassembled WGS sequence"/>
</dbReference>
<comment type="caution">
    <text evidence="1">The sequence shown here is derived from an EMBL/GenBank/DDBJ whole genome shotgun (WGS) entry which is preliminary data.</text>
</comment>
<accession>A0ABV0J0N7</accession>
<sequence>MMRHERPLIRLRKEEGKNSYGELTGTLHFEVVEERSPGEFSIPSFLYEHPKSRFFNWLTGKAWVWKGIQGDGPIVSYDQLSYATRWMTGRLDADRAERMFKTLSWIDRQIDKAQDKTSLSCSTPFSYLMNLAEALNVKGFVIDDEIVPTGLAALRIQQMLNELSAYVCAGQADAA</sequence>
<proteinExistence type="predicted"/>
<organism evidence="1 2">
    <name type="scientific">Chromobacterium phragmitis</name>
    <dbReference type="NCBI Taxonomy" id="2202141"/>
    <lineage>
        <taxon>Bacteria</taxon>
        <taxon>Pseudomonadati</taxon>
        <taxon>Pseudomonadota</taxon>
        <taxon>Betaproteobacteria</taxon>
        <taxon>Neisseriales</taxon>
        <taxon>Chromobacteriaceae</taxon>
        <taxon>Chromobacterium</taxon>
    </lineage>
</organism>
<gene>
    <name evidence="1" type="ORF">ABI908_23670</name>
</gene>
<evidence type="ECO:0000313" key="1">
    <source>
        <dbReference type="EMBL" id="MEO9387097.1"/>
    </source>
</evidence>
<reference evidence="1 2" key="1">
    <citation type="submission" date="2024-05" db="EMBL/GenBank/DDBJ databases">
        <authorList>
            <person name="De Oliveira J.P."/>
            <person name="Noriler S.A."/>
            <person name="De Oliveira A.G."/>
            <person name="Sipoli D.S."/>
        </authorList>
    </citation>
    <scope>NUCLEOTIDE SEQUENCE [LARGE SCALE GENOMIC DNA]</scope>
    <source>
        <strain evidence="1 2">LABIM192</strain>
    </source>
</reference>
<dbReference type="EMBL" id="JBDXMI010000007">
    <property type="protein sequence ID" value="MEO9387097.1"/>
    <property type="molecule type" value="Genomic_DNA"/>
</dbReference>